<dbReference type="InterPro" id="IPR005000">
    <property type="entry name" value="Aldolase/citrate-lyase_domain"/>
</dbReference>
<protein>
    <submittedName>
        <fullName evidence="5">HpcH/HpaI aldolase</fullName>
    </submittedName>
</protein>
<dbReference type="GO" id="GO:0005737">
    <property type="term" value="C:cytoplasm"/>
    <property type="evidence" value="ECO:0007669"/>
    <property type="project" value="TreeGrafter"/>
</dbReference>
<name>B0T8Y1_CAUSK</name>
<dbReference type="PANTHER" id="PTHR30502">
    <property type="entry name" value="2-KETO-3-DEOXY-L-RHAMNONATE ALDOLASE"/>
    <property type="match status" value="1"/>
</dbReference>
<dbReference type="EMBL" id="CP000927">
    <property type="protein sequence ID" value="ABZ72898.1"/>
    <property type="molecule type" value="Genomic_DNA"/>
</dbReference>
<evidence type="ECO:0000256" key="1">
    <source>
        <dbReference type="ARBA" id="ARBA00005568"/>
    </source>
</evidence>
<sequence>MHAHSEIQRRFRARLTAGERLLGTFLKTATGHATEILGGAGFDFVVVDAEHAPFSRTDIDLLMLAARAAGIASVVRVASADEAHLQTALDCGAAGVLVPHVASAAKLREIVSACRYKGGARGFSNSPRAGEYGARGFADHIANADASTSIIAMIEDPEAIDQLDEIFTVEGLTAAFIGRGDLSARLGAPNVGDPAIAAVVARITEAARRHGVPLIAHVGSGGDPDIARLAEAGVSGFLVSSDQGLMRQAALAARLAFDAQA</sequence>
<dbReference type="Pfam" id="PF03328">
    <property type="entry name" value="HpcH_HpaI"/>
    <property type="match status" value="1"/>
</dbReference>
<dbReference type="Gene3D" id="3.20.20.60">
    <property type="entry name" value="Phosphoenolpyruvate-binding domains"/>
    <property type="match status" value="1"/>
</dbReference>
<dbReference type="AlphaFoldDB" id="B0T8Y1"/>
<dbReference type="SUPFAM" id="SSF51621">
    <property type="entry name" value="Phosphoenolpyruvate/pyruvate domain"/>
    <property type="match status" value="1"/>
</dbReference>
<dbReference type="HOGENOM" id="CLU_059964_4_1_5"/>
<organism evidence="5">
    <name type="scientific">Caulobacter sp. (strain K31)</name>
    <dbReference type="NCBI Taxonomy" id="366602"/>
    <lineage>
        <taxon>Bacteria</taxon>
        <taxon>Pseudomonadati</taxon>
        <taxon>Pseudomonadota</taxon>
        <taxon>Alphaproteobacteria</taxon>
        <taxon>Caulobacterales</taxon>
        <taxon>Caulobacteraceae</taxon>
        <taxon>Caulobacter</taxon>
    </lineage>
</organism>
<keyword evidence="2" id="KW-0479">Metal-binding</keyword>
<evidence type="ECO:0000259" key="4">
    <source>
        <dbReference type="Pfam" id="PF03328"/>
    </source>
</evidence>
<comment type="similarity">
    <text evidence="1">Belongs to the HpcH/HpaI aldolase family.</text>
</comment>
<dbReference type="STRING" id="366602.Caul_3771"/>
<dbReference type="KEGG" id="cak:Caul_3771"/>
<dbReference type="PANTHER" id="PTHR30502:SF0">
    <property type="entry name" value="PHOSPHOENOLPYRUVATE CARBOXYLASE FAMILY PROTEIN"/>
    <property type="match status" value="1"/>
</dbReference>
<dbReference type="GO" id="GO:0046872">
    <property type="term" value="F:metal ion binding"/>
    <property type="evidence" value="ECO:0007669"/>
    <property type="project" value="UniProtKB-KW"/>
</dbReference>
<proteinExistence type="inferred from homology"/>
<feature type="domain" description="HpcH/HpaI aldolase/citrate lyase" evidence="4">
    <location>
        <begin position="23"/>
        <end position="220"/>
    </location>
</feature>
<dbReference type="OrthoDB" id="9802624at2"/>
<gene>
    <name evidence="5" type="ordered locus">Caul_3771</name>
</gene>
<dbReference type="InterPro" id="IPR050251">
    <property type="entry name" value="HpcH-HpaI_aldolase"/>
</dbReference>
<dbReference type="GO" id="GO:0016832">
    <property type="term" value="F:aldehyde-lyase activity"/>
    <property type="evidence" value="ECO:0007669"/>
    <property type="project" value="TreeGrafter"/>
</dbReference>
<evidence type="ECO:0000256" key="2">
    <source>
        <dbReference type="ARBA" id="ARBA00022723"/>
    </source>
</evidence>
<dbReference type="InterPro" id="IPR040442">
    <property type="entry name" value="Pyrv_kinase-like_dom_sf"/>
</dbReference>
<dbReference type="eggNOG" id="COG3836">
    <property type="taxonomic scope" value="Bacteria"/>
</dbReference>
<evidence type="ECO:0000256" key="3">
    <source>
        <dbReference type="ARBA" id="ARBA00023239"/>
    </source>
</evidence>
<dbReference type="InterPro" id="IPR015813">
    <property type="entry name" value="Pyrv/PenolPyrv_kinase-like_dom"/>
</dbReference>
<evidence type="ECO:0000313" key="5">
    <source>
        <dbReference type="EMBL" id="ABZ72898.1"/>
    </source>
</evidence>
<reference evidence="5" key="1">
    <citation type="submission" date="2008-01" db="EMBL/GenBank/DDBJ databases">
        <title>Complete sequence of chromosome of Caulobacter sp. K31.</title>
        <authorList>
            <consortium name="US DOE Joint Genome Institute"/>
            <person name="Copeland A."/>
            <person name="Lucas S."/>
            <person name="Lapidus A."/>
            <person name="Barry K."/>
            <person name="Glavina del Rio T."/>
            <person name="Dalin E."/>
            <person name="Tice H."/>
            <person name="Pitluck S."/>
            <person name="Bruce D."/>
            <person name="Goodwin L."/>
            <person name="Thompson L.S."/>
            <person name="Brettin T."/>
            <person name="Detter J.C."/>
            <person name="Han C."/>
            <person name="Schmutz J."/>
            <person name="Larimer F."/>
            <person name="Land M."/>
            <person name="Hauser L."/>
            <person name="Kyrpides N."/>
            <person name="Kim E."/>
            <person name="Stephens C."/>
            <person name="Richardson P."/>
        </authorList>
    </citation>
    <scope>NUCLEOTIDE SEQUENCE [LARGE SCALE GENOMIC DNA]</scope>
    <source>
        <strain evidence="5">K31</strain>
    </source>
</reference>
<keyword evidence="3" id="KW-0456">Lyase</keyword>
<accession>B0T8Y1</accession>